<dbReference type="RefSeq" id="YP_010675497.1">
    <property type="nucleotide sequence ID" value="NC_071004.1"/>
</dbReference>
<keyword evidence="3" id="KW-1185">Reference proteome</keyword>
<name>A0AAE7FAH1_9CAUD</name>
<gene>
    <name evidence="2" type="primary">68</name>
    <name evidence="2" type="ORF">SEA_CLAWZ_68</name>
</gene>
<feature type="region of interest" description="Disordered" evidence="1">
    <location>
        <begin position="1"/>
        <end position="35"/>
    </location>
</feature>
<organism evidence="2 3">
    <name type="scientific">Gordonia phage Clawz</name>
    <dbReference type="NCBI Taxonomy" id="2743910"/>
    <lineage>
        <taxon>Viruses</taxon>
        <taxon>Duplodnaviria</taxon>
        <taxon>Heunggongvirae</taxon>
        <taxon>Uroviricota</taxon>
        <taxon>Caudoviricetes</taxon>
        <taxon>Clawzvirus</taxon>
        <taxon>Clawzvirus clawz</taxon>
    </lineage>
</organism>
<evidence type="ECO:0000313" key="2">
    <source>
        <dbReference type="EMBL" id="QKY79980.1"/>
    </source>
</evidence>
<accession>A0AAE7FAH1</accession>
<dbReference type="Proteomes" id="UP000821895">
    <property type="component" value="Segment"/>
</dbReference>
<sequence>MSDVSLGGAKAVGGSATPPRFASADEEPAREYAVPGGYPAPPFGLPERAPIDRVVVPFPGPPGKDAEVVIEGEFNYTHEQQTPAKVWTFQNPLGRQITSCRVIYPTTTDGETVFAQWDTVGTTVIVQHGAPATGKAIIG</sequence>
<evidence type="ECO:0000313" key="3">
    <source>
        <dbReference type="Proteomes" id="UP000821895"/>
    </source>
</evidence>
<dbReference type="GeneID" id="77951824"/>
<dbReference type="KEGG" id="vg:77951824"/>
<dbReference type="EMBL" id="MT498058">
    <property type="protein sequence ID" value="QKY79980.1"/>
    <property type="molecule type" value="Genomic_DNA"/>
</dbReference>
<proteinExistence type="predicted"/>
<evidence type="ECO:0000256" key="1">
    <source>
        <dbReference type="SAM" id="MobiDB-lite"/>
    </source>
</evidence>
<protein>
    <submittedName>
        <fullName evidence="2">Uncharacterized protein</fullName>
    </submittedName>
</protein>
<reference evidence="2" key="1">
    <citation type="submission" date="2020-05" db="EMBL/GenBank/DDBJ databases">
        <authorList>
            <person name="Conneilly E.M."/>
            <person name="Corace M.L."/>
            <person name="Daly D."/>
            <person name="Dejene M.A."/>
            <person name="Deng Y."/>
            <person name="Kelly J.M."/>
            <person name="Masiello C.S."/>
            <person name="McDonough D."/>
            <person name="Musser E."/>
            <person name="Pecorale A.L."/>
            <person name="Ray R.F."/>
            <person name="Regan I.M."/>
            <person name="Shedd N.A."/>
            <person name="Tatone J.R."/>
            <person name="Tocci C.W."/>
            <person name="Zarate C.M."/>
            <person name="Whitefleet-Smith J.L."/>
            <person name="Garlena R.A."/>
            <person name="Russell D.A."/>
            <person name="Pope W.H."/>
            <person name="Jacobs-Sera D."/>
            <person name="Hatfull G.F."/>
        </authorList>
    </citation>
    <scope>NUCLEOTIDE SEQUENCE</scope>
</reference>